<organism evidence="2 3">
    <name type="scientific">Ceriporiopsis subvermispora (strain B)</name>
    <name type="common">White-rot fungus</name>
    <name type="synonym">Gelatoporia subvermispora</name>
    <dbReference type="NCBI Taxonomy" id="914234"/>
    <lineage>
        <taxon>Eukaryota</taxon>
        <taxon>Fungi</taxon>
        <taxon>Dikarya</taxon>
        <taxon>Basidiomycota</taxon>
        <taxon>Agaricomycotina</taxon>
        <taxon>Agaricomycetes</taxon>
        <taxon>Polyporales</taxon>
        <taxon>Gelatoporiaceae</taxon>
        <taxon>Gelatoporia</taxon>
    </lineage>
</organism>
<dbReference type="HOGENOM" id="CLU_672684_0_0_1"/>
<accession>M2R7N5</accession>
<feature type="region of interest" description="Disordered" evidence="1">
    <location>
        <begin position="127"/>
        <end position="152"/>
    </location>
</feature>
<name>M2R7N5_CERS8</name>
<gene>
    <name evidence="2" type="ORF">CERSUDRAFT_86129</name>
</gene>
<dbReference type="Proteomes" id="UP000016930">
    <property type="component" value="Unassembled WGS sequence"/>
</dbReference>
<dbReference type="EMBL" id="KB445802">
    <property type="protein sequence ID" value="EMD34706.1"/>
    <property type="molecule type" value="Genomic_DNA"/>
</dbReference>
<proteinExistence type="predicted"/>
<evidence type="ECO:0000313" key="3">
    <source>
        <dbReference type="Proteomes" id="UP000016930"/>
    </source>
</evidence>
<keyword evidence="3" id="KW-1185">Reference proteome</keyword>
<dbReference type="AlphaFoldDB" id="M2R7N5"/>
<reference evidence="2 3" key="1">
    <citation type="journal article" date="2012" name="Proc. Natl. Acad. Sci. U.S.A.">
        <title>Comparative genomics of Ceriporiopsis subvermispora and Phanerochaete chrysosporium provide insight into selective ligninolysis.</title>
        <authorList>
            <person name="Fernandez-Fueyo E."/>
            <person name="Ruiz-Duenas F.J."/>
            <person name="Ferreira P."/>
            <person name="Floudas D."/>
            <person name="Hibbett D.S."/>
            <person name="Canessa P."/>
            <person name="Larrondo L.F."/>
            <person name="James T.Y."/>
            <person name="Seelenfreund D."/>
            <person name="Lobos S."/>
            <person name="Polanco R."/>
            <person name="Tello M."/>
            <person name="Honda Y."/>
            <person name="Watanabe T."/>
            <person name="Watanabe T."/>
            <person name="Ryu J.S."/>
            <person name="Kubicek C.P."/>
            <person name="Schmoll M."/>
            <person name="Gaskell J."/>
            <person name="Hammel K.E."/>
            <person name="St John F.J."/>
            <person name="Vanden Wymelenberg A."/>
            <person name="Sabat G."/>
            <person name="Splinter BonDurant S."/>
            <person name="Syed K."/>
            <person name="Yadav J.S."/>
            <person name="Doddapaneni H."/>
            <person name="Subramanian V."/>
            <person name="Lavin J.L."/>
            <person name="Oguiza J.A."/>
            <person name="Perez G."/>
            <person name="Pisabarro A.G."/>
            <person name="Ramirez L."/>
            <person name="Santoyo F."/>
            <person name="Master E."/>
            <person name="Coutinho P.M."/>
            <person name="Henrissat B."/>
            <person name="Lombard V."/>
            <person name="Magnuson J.K."/>
            <person name="Kuees U."/>
            <person name="Hori C."/>
            <person name="Igarashi K."/>
            <person name="Samejima M."/>
            <person name="Held B.W."/>
            <person name="Barry K.W."/>
            <person name="LaButti K.M."/>
            <person name="Lapidus A."/>
            <person name="Lindquist E.A."/>
            <person name="Lucas S.M."/>
            <person name="Riley R."/>
            <person name="Salamov A.A."/>
            <person name="Hoffmeister D."/>
            <person name="Schwenk D."/>
            <person name="Hadar Y."/>
            <person name="Yarden O."/>
            <person name="de Vries R.P."/>
            <person name="Wiebenga A."/>
            <person name="Stenlid J."/>
            <person name="Eastwood D."/>
            <person name="Grigoriev I.V."/>
            <person name="Berka R.M."/>
            <person name="Blanchette R.A."/>
            <person name="Kersten P."/>
            <person name="Martinez A.T."/>
            <person name="Vicuna R."/>
            <person name="Cullen D."/>
        </authorList>
    </citation>
    <scope>NUCLEOTIDE SEQUENCE [LARGE SCALE GENOMIC DNA]</scope>
    <source>
        <strain evidence="2 3">B</strain>
    </source>
</reference>
<protein>
    <submittedName>
        <fullName evidence="2">Uncharacterized protein</fullName>
    </submittedName>
</protein>
<dbReference type="OrthoDB" id="2749714at2759"/>
<sequence length="409" mass="45589">MIRLIRKAASVRADCVKAKQNIKKFDKILALREVQGGEANVKYAAAKAESEAACSTKEKEFQKLLFRLTEQSQWPMQASTVSAPDTLSDLVAPVDILRAALEEVKELAPGLDAWEARVSAEEEAVLVRQNQASKDPQDAREDMDADARQSNDDLAVHQSELVEVVEMFSAIERRVDEVYEEVLQHKADIEDAIWSMIAEGLEHLDLEAEHRRHTRGHAEATLEVKIQRTQEDLQRTAKDIDGLLDLVHQGSVAFSEKNEENVALRLENMSLQDEVSTLRACLDSLETRSGSSKIGQFESNVATLSSDMMALLSPEPPPPITMNTVAQRSFEIASTQLHTHVDCLMEELKSQVAQTLDRHTDGLRGNVVDRLQKTMEIMEDIRNWAVRAGVKFSEPPPAQVRPDASAVAH</sequence>
<evidence type="ECO:0000256" key="1">
    <source>
        <dbReference type="SAM" id="MobiDB-lite"/>
    </source>
</evidence>
<evidence type="ECO:0000313" key="2">
    <source>
        <dbReference type="EMBL" id="EMD34706.1"/>
    </source>
</evidence>
<feature type="compositionally biased region" description="Basic and acidic residues" evidence="1">
    <location>
        <begin position="135"/>
        <end position="152"/>
    </location>
</feature>